<dbReference type="InterPro" id="IPR004291">
    <property type="entry name" value="Transposase_IS66_central"/>
</dbReference>
<protein>
    <recommendedName>
        <fullName evidence="1">Transposase IS66 central domain-containing protein</fullName>
    </recommendedName>
</protein>
<feature type="domain" description="Transposase IS66 central" evidence="1">
    <location>
        <begin position="2"/>
        <end position="57"/>
    </location>
</feature>
<dbReference type="AlphaFoldDB" id="T1AHU6"/>
<proteinExistence type="predicted"/>
<dbReference type="EMBL" id="AUZY01005860">
    <property type="protein sequence ID" value="EQD56837.1"/>
    <property type="molecule type" value="Genomic_DNA"/>
</dbReference>
<reference evidence="2" key="2">
    <citation type="journal article" date="2014" name="ISME J.">
        <title>Microbial stratification in low pH oxic and suboxic macroscopic growths along an acid mine drainage.</title>
        <authorList>
            <person name="Mendez-Garcia C."/>
            <person name="Mesa V."/>
            <person name="Sprenger R.R."/>
            <person name="Richter M."/>
            <person name="Diez M.S."/>
            <person name="Solano J."/>
            <person name="Bargiela R."/>
            <person name="Golyshina O.V."/>
            <person name="Manteca A."/>
            <person name="Ramos J.L."/>
            <person name="Gallego J.R."/>
            <person name="Llorente I."/>
            <person name="Martins Dos Santos V.A."/>
            <person name="Jensen O.N."/>
            <person name="Pelaez A.I."/>
            <person name="Sanchez J."/>
            <person name="Ferrer M."/>
        </authorList>
    </citation>
    <scope>NUCLEOTIDE SEQUENCE</scope>
</reference>
<gene>
    <name evidence="2" type="ORF">B1B_08926</name>
</gene>
<reference evidence="2" key="1">
    <citation type="submission" date="2013-08" db="EMBL/GenBank/DDBJ databases">
        <authorList>
            <person name="Mendez C."/>
            <person name="Richter M."/>
            <person name="Ferrer M."/>
            <person name="Sanchez J."/>
        </authorList>
    </citation>
    <scope>NUCLEOTIDE SEQUENCE</scope>
</reference>
<feature type="non-terminal residue" evidence="2">
    <location>
        <position position="73"/>
    </location>
</feature>
<sequence>HKKCRDFVDNLLRRKKEWIFQFVMNPDVESTNNRAERSLRPSVMYRKVNGGTRSESGDMVYKSPASVSYTSKL</sequence>
<accession>T1AHU6</accession>
<evidence type="ECO:0000313" key="2">
    <source>
        <dbReference type="EMBL" id="EQD56837.1"/>
    </source>
</evidence>
<organism evidence="2">
    <name type="scientific">mine drainage metagenome</name>
    <dbReference type="NCBI Taxonomy" id="410659"/>
    <lineage>
        <taxon>unclassified sequences</taxon>
        <taxon>metagenomes</taxon>
        <taxon>ecological metagenomes</taxon>
    </lineage>
</organism>
<evidence type="ECO:0000259" key="1">
    <source>
        <dbReference type="Pfam" id="PF03050"/>
    </source>
</evidence>
<feature type="non-terminal residue" evidence="2">
    <location>
        <position position="1"/>
    </location>
</feature>
<dbReference type="Pfam" id="PF03050">
    <property type="entry name" value="DDE_Tnp_IS66"/>
    <property type="match status" value="1"/>
</dbReference>
<name>T1AHU6_9ZZZZ</name>
<comment type="caution">
    <text evidence="2">The sequence shown here is derived from an EMBL/GenBank/DDBJ whole genome shotgun (WGS) entry which is preliminary data.</text>
</comment>